<dbReference type="FunFam" id="1.25.40.10:FF:000682">
    <property type="entry name" value="Pentatricopeptide repeat-containing protein At3g16610"/>
    <property type="match status" value="1"/>
</dbReference>
<feature type="repeat" description="PPR" evidence="3">
    <location>
        <begin position="90"/>
        <end position="120"/>
    </location>
</feature>
<dbReference type="InterPro" id="IPR046848">
    <property type="entry name" value="E_motif"/>
</dbReference>
<reference evidence="6" key="1">
    <citation type="submission" date="2024-07" db="EMBL/GenBank/DDBJ databases">
        <title>Two chromosome-level genome assemblies of Korean endemic species Abeliophyllum distichum and Forsythia ovata (Oleaceae).</title>
        <authorList>
            <person name="Jang H."/>
        </authorList>
    </citation>
    <scope>NUCLEOTIDE SEQUENCE [LARGE SCALE GENOMIC DNA]</scope>
</reference>
<dbReference type="Pfam" id="PF14432">
    <property type="entry name" value="DYW_deaminase"/>
    <property type="match status" value="1"/>
</dbReference>
<dbReference type="Pfam" id="PF13041">
    <property type="entry name" value="PPR_2"/>
    <property type="match status" value="5"/>
</dbReference>
<evidence type="ECO:0000313" key="6">
    <source>
        <dbReference type="Proteomes" id="UP001604336"/>
    </source>
</evidence>
<dbReference type="InterPro" id="IPR046849">
    <property type="entry name" value="E2_motif"/>
</dbReference>
<evidence type="ECO:0000256" key="1">
    <source>
        <dbReference type="ARBA" id="ARBA00006643"/>
    </source>
</evidence>
<dbReference type="InterPro" id="IPR011990">
    <property type="entry name" value="TPR-like_helical_dom_sf"/>
</dbReference>
<evidence type="ECO:0000259" key="4">
    <source>
        <dbReference type="Pfam" id="PF14432"/>
    </source>
</evidence>
<dbReference type="InterPro" id="IPR032867">
    <property type="entry name" value="DYW_dom"/>
</dbReference>
<dbReference type="Proteomes" id="UP001604336">
    <property type="component" value="Unassembled WGS sequence"/>
</dbReference>
<dbReference type="FunFam" id="1.25.40.10:FF:000144">
    <property type="entry name" value="Pentatricopeptide repeat-containing protein, mitochondrial"/>
    <property type="match status" value="1"/>
</dbReference>
<dbReference type="InterPro" id="IPR002885">
    <property type="entry name" value="PPR_rpt"/>
</dbReference>
<feature type="repeat" description="PPR" evidence="3">
    <location>
        <begin position="323"/>
        <end position="357"/>
    </location>
</feature>
<comment type="caution">
    <text evidence="5">The sequence shown here is derived from an EMBL/GenBank/DDBJ whole genome shotgun (WGS) entry which is preliminary data.</text>
</comment>
<dbReference type="Gene3D" id="1.25.40.10">
    <property type="entry name" value="Tetratricopeptide repeat domain"/>
    <property type="match status" value="7"/>
</dbReference>
<keyword evidence="6" id="KW-1185">Reference proteome</keyword>
<accession>A0ABD1RBS2</accession>
<feature type="repeat" description="PPR" evidence="3">
    <location>
        <begin position="222"/>
        <end position="256"/>
    </location>
</feature>
<dbReference type="FunFam" id="1.25.40.10:FF:000366">
    <property type="entry name" value="Pentatricopeptide (PPR) repeat-containing protein"/>
    <property type="match status" value="1"/>
</dbReference>
<organism evidence="5 6">
    <name type="scientific">Abeliophyllum distichum</name>
    <dbReference type="NCBI Taxonomy" id="126358"/>
    <lineage>
        <taxon>Eukaryota</taxon>
        <taxon>Viridiplantae</taxon>
        <taxon>Streptophyta</taxon>
        <taxon>Embryophyta</taxon>
        <taxon>Tracheophyta</taxon>
        <taxon>Spermatophyta</taxon>
        <taxon>Magnoliopsida</taxon>
        <taxon>eudicotyledons</taxon>
        <taxon>Gunneridae</taxon>
        <taxon>Pentapetalae</taxon>
        <taxon>asterids</taxon>
        <taxon>lamiids</taxon>
        <taxon>Lamiales</taxon>
        <taxon>Oleaceae</taxon>
        <taxon>Forsythieae</taxon>
        <taxon>Abeliophyllum</taxon>
    </lineage>
</organism>
<comment type="similarity">
    <text evidence="1">Belongs to the PPR family. PCMP-H subfamily.</text>
</comment>
<evidence type="ECO:0000256" key="3">
    <source>
        <dbReference type="PROSITE-ProRule" id="PRU00708"/>
    </source>
</evidence>
<dbReference type="NCBIfam" id="TIGR00756">
    <property type="entry name" value="PPR"/>
    <property type="match status" value="6"/>
</dbReference>
<gene>
    <name evidence="5" type="ORF">Adt_30223</name>
</gene>
<dbReference type="InterPro" id="IPR046960">
    <property type="entry name" value="PPR_At4g14850-like_plant"/>
</dbReference>
<feature type="repeat" description="PPR" evidence="3">
    <location>
        <begin position="526"/>
        <end position="556"/>
    </location>
</feature>
<evidence type="ECO:0000256" key="2">
    <source>
        <dbReference type="ARBA" id="ARBA00022737"/>
    </source>
</evidence>
<dbReference type="EMBL" id="JBFOLK010000009">
    <property type="protein sequence ID" value="KAL2485467.1"/>
    <property type="molecule type" value="Genomic_DNA"/>
</dbReference>
<dbReference type="AlphaFoldDB" id="A0ABD1RBS2"/>
<dbReference type="PANTHER" id="PTHR47926">
    <property type="entry name" value="PENTATRICOPEPTIDE REPEAT-CONTAINING PROTEIN"/>
    <property type="match status" value="1"/>
</dbReference>
<dbReference type="Pfam" id="PF20430">
    <property type="entry name" value="Eplus_motif"/>
    <property type="match status" value="1"/>
</dbReference>
<feature type="repeat" description="PPR" evidence="3">
    <location>
        <begin position="425"/>
        <end position="459"/>
    </location>
</feature>
<dbReference type="Pfam" id="PF01535">
    <property type="entry name" value="PPR"/>
    <property type="match status" value="2"/>
</dbReference>
<name>A0ABD1RBS2_9LAMI</name>
<protein>
    <submittedName>
        <fullName evidence="5">Pentatricopeptide repeat-containing protein</fullName>
    </submittedName>
</protein>
<dbReference type="PROSITE" id="PS51375">
    <property type="entry name" value="PPR"/>
    <property type="match status" value="7"/>
</dbReference>
<feature type="repeat" description="PPR" evidence="3">
    <location>
        <begin position="626"/>
        <end position="660"/>
    </location>
</feature>
<dbReference type="Pfam" id="PF20431">
    <property type="entry name" value="E_motif"/>
    <property type="match status" value="1"/>
</dbReference>
<evidence type="ECO:0000313" key="5">
    <source>
        <dbReference type="EMBL" id="KAL2485467.1"/>
    </source>
</evidence>
<feature type="repeat" description="PPR" evidence="3">
    <location>
        <begin position="121"/>
        <end position="155"/>
    </location>
</feature>
<proteinExistence type="inferred from homology"/>
<feature type="domain" description="DYW" evidence="4">
    <location>
        <begin position="841"/>
        <end position="911"/>
    </location>
</feature>
<keyword evidence="2" id="KW-0677">Repeat</keyword>
<dbReference type="PANTHER" id="PTHR47926:SF482">
    <property type="entry name" value="PENTATRICOPEPTIDE REPEAT-CONTAINING PROTEIN CHLOROPLASTIC"/>
    <property type="match status" value="1"/>
</dbReference>
<sequence>MEAPISLNLKNLPFSRKQRATHDWDSIVKHQAKLKNDNAILATYTHMESLHILPNTVTLPLILKACGNLNSIELGKKIHNDVMNTGLINDVRVGTSLVDFYCKCGRLEEARYVFDAMRDRDVVAWNAMISGCVECMEFEEAVFLVMEMQRDGLRPNARTMVSLLMATGELVDLGLGKEIHGYCLRNGFLELNAHVGTSLIGFYLKFDVRMAYDVFKSMNLRNIVRWNAMINGYFDKGYYFEALDLFVKMLMNGLRCDLVTILIAIQACAEYGCFKLGMQVHQLAMKCDFNRDLYIVNALMNMYSQFGCIEFAHVLFQSVSTRDVALWNSMLSAYIESGATDEAVALLRTMRLEGIRPDERTIVIILPVCVDLANGLRNGRSLHAYVVKCGMQNNVCIRNAFLNLFGELNCVEYASKFFAETKIPDVLSWNMLILALARNELRGQAWDLFMKMSELHVIPNSHTIVSILAACNDKSFLELGRSIHGYVIKHGIEIDPPLHTALTEMYMNCSDEATAEVLFERFSNRDLISWNAMIASYVKNNEAEKALFLFHRLILNIEPNAVTIINALSSCTSLANLPEGQCLHAYATRKSLVSDLAVANTFISMYSRCGCMKYAETIFKALPKRNVVSWNAMIACYGIHGRGYDAMLAFSKMLDEGFIPDKITFISALSSCSHSGFIEKGLQLYQSMIRDFKITPEPVHYACVVDLLARGGRFEQAWDFIDSMPIAPIASAWRSLLGACRVFSETKHAHTIFEKLIELEPTNAGNYVLLSNIYAAACQWSEVEKLRKLLREKDLRKPPGKSWVSVRNKIHYFTAGDKLHPQCDKIYRKLESLLSSIKERGYVPDLRWVLHDEEDEEKFERLLSHSEKLAIAFGLISIKGGAPILITKNLRICGDCHEFGKHVSKLDEKTAYINELHARMNVGQATMFGDEIQHLMNRILMQDGGFILTFFVRYDDSIGKPQVTRTWYASSNV</sequence>